<evidence type="ECO:0000313" key="4">
    <source>
        <dbReference type="EMBL" id="ATC62814.1"/>
    </source>
</evidence>
<dbReference type="SUPFAM" id="SSF55811">
    <property type="entry name" value="Nudix"/>
    <property type="match status" value="1"/>
</dbReference>
<dbReference type="InterPro" id="IPR000086">
    <property type="entry name" value="NUDIX_hydrolase_dom"/>
</dbReference>
<reference evidence="4 5" key="1">
    <citation type="submission" date="2017-09" db="EMBL/GenBank/DDBJ databases">
        <title>Complete genome sequence of Verrucomicrobial strain HZ-65, isolated from freshwater.</title>
        <authorList>
            <person name="Choi A."/>
        </authorList>
    </citation>
    <scope>NUCLEOTIDE SEQUENCE [LARGE SCALE GENOMIC DNA]</scope>
    <source>
        <strain evidence="4 5">HZ-65</strain>
    </source>
</reference>
<dbReference type="KEGG" id="vbh:CMV30_01890"/>
<keyword evidence="1 4" id="KW-0378">Hydrolase</keyword>
<organism evidence="4 5">
    <name type="scientific">Nibricoccus aquaticus</name>
    <dbReference type="NCBI Taxonomy" id="2576891"/>
    <lineage>
        <taxon>Bacteria</taxon>
        <taxon>Pseudomonadati</taxon>
        <taxon>Verrucomicrobiota</taxon>
        <taxon>Opitutia</taxon>
        <taxon>Opitutales</taxon>
        <taxon>Opitutaceae</taxon>
        <taxon>Nibricoccus</taxon>
    </lineage>
</organism>
<dbReference type="PANTHER" id="PTHR10885:SF0">
    <property type="entry name" value="ISOPENTENYL-DIPHOSPHATE DELTA-ISOMERASE"/>
    <property type="match status" value="1"/>
</dbReference>
<evidence type="ECO:0000256" key="1">
    <source>
        <dbReference type="ARBA" id="ARBA00022801"/>
    </source>
</evidence>
<feature type="region of interest" description="Disordered" evidence="2">
    <location>
        <begin position="1"/>
        <end position="23"/>
    </location>
</feature>
<sequence length="193" mass="21323">MQSDETRQQAHGFGDQTGPAQRGDEVFDVVDANDVVVGQATRREVHAKGLWHRAVHVLVFESGGSAKVFLQKRSMAKDTAPGRWDSSCSGHLDAGEDYAVAAVRELGEEIGLRVSGPEALTEVLRLTATADTGWEFVRVYRTESAGPFSLHPAEIERGEWWAVEDVTRAVAERPGEFARAFRFIWGRVVKSEK</sequence>
<dbReference type="CDD" id="cd04692">
    <property type="entry name" value="NUDIX_Hydrolase"/>
    <property type="match status" value="1"/>
</dbReference>
<name>A0A290Q2T2_9BACT</name>
<dbReference type="GO" id="GO:0016787">
    <property type="term" value="F:hydrolase activity"/>
    <property type="evidence" value="ECO:0007669"/>
    <property type="project" value="UniProtKB-KW"/>
</dbReference>
<gene>
    <name evidence="4" type="ORF">CMV30_01890</name>
</gene>
<proteinExistence type="predicted"/>
<dbReference type="RefSeq" id="WP_096054449.1">
    <property type="nucleotide sequence ID" value="NZ_CP023344.1"/>
</dbReference>
<evidence type="ECO:0000256" key="2">
    <source>
        <dbReference type="SAM" id="MobiDB-lite"/>
    </source>
</evidence>
<feature type="domain" description="Nudix hydrolase" evidence="3">
    <location>
        <begin position="50"/>
        <end position="183"/>
    </location>
</feature>
<protein>
    <submittedName>
        <fullName evidence="4">NUDIX hydrolase</fullName>
    </submittedName>
</protein>
<dbReference type="Pfam" id="PF00293">
    <property type="entry name" value="NUDIX"/>
    <property type="match status" value="1"/>
</dbReference>
<keyword evidence="5" id="KW-1185">Reference proteome</keyword>
<dbReference type="InterPro" id="IPR020084">
    <property type="entry name" value="NUDIX_hydrolase_CS"/>
</dbReference>
<dbReference type="PROSITE" id="PS00893">
    <property type="entry name" value="NUDIX_BOX"/>
    <property type="match status" value="1"/>
</dbReference>
<dbReference type="AlphaFoldDB" id="A0A290Q2T2"/>
<dbReference type="Gene3D" id="3.90.79.10">
    <property type="entry name" value="Nucleoside Triphosphate Pyrophosphohydrolase"/>
    <property type="match status" value="1"/>
</dbReference>
<dbReference type="PANTHER" id="PTHR10885">
    <property type="entry name" value="ISOPENTENYL-DIPHOSPHATE DELTA-ISOMERASE"/>
    <property type="match status" value="1"/>
</dbReference>
<evidence type="ECO:0000259" key="3">
    <source>
        <dbReference type="PROSITE" id="PS51462"/>
    </source>
</evidence>
<dbReference type="PROSITE" id="PS51462">
    <property type="entry name" value="NUDIX"/>
    <property type="match status" value="1"/>
</dbReference>
<dbReference type="OrthoDB" id="9804563at2"/>
<dbReference type="EMBL" id="CP023344">
    <property type="protein sequence ID" value="ATC62814.1"/>
    <property type="molecule type" value="Genomic_DNA"/>
</dbReference>
<dbReference type="Proteomes" id="UP000217265">
    <property type="component" value="Chromosome"/>
</dbReference>
<evidence type="ECO:0000313" key="5">
    <source>
        <dbReference type="Proteomes" id="UP000217265"/>
    </source>
</evidence>
<dbReference type="InterPro" id="IPR015797">
    <property type="entry name" value="NUDIX_hydrolase-like_dom_sf"/>
</dbReference>
<accession>A0A290Q2T2</accession>